<dbReference type="PROSITE" id="PS50011">
    <property type="entry name" value="PROTEIN_KINASE_DOM"/>
    <property type="match status" value="1"/>
</dbReference>
<evidence type="ECO:0000256" key="13">
    <source>
        <dbReference type="ARBA" id="ARBA00022840"/>
    </source>
</evidence>
<dbReference type="Gene3D" id="1.10.510.10">
    <property type="entry name" value="Transferase(Phosphotransferase) domain 1"/>
    <property type="match status" value="1"/>
</dbReference>
<feature type="region of interest" description="Disordered" evidence="19">
    <location>
        <begin position="263"/>
        <end position="285"/>
    </location>
</feature>
<dbReference type="CDD" id="cd10422">
    <property type="entry name" value="RNase_Ire1"/>
    <property type="match status" value="1"/>
</dbReference>
<keyword evidence="5" id="KW-0597">Phosphoprotein</keyword>
<feature type="domain" description="Protein kinase" evidence="21">
    <location>
        <begin position="442"/>
        <end position="699"/>
    </location>
</feature>
<dbReference type="Gene3D" id="2.130.10.10">
    <property type="entry name" value="YVTN repeat-like/Quinoprotein amine dehydrogenase"/>
    <property type="match status" value="1"/>
</dbReference>
<dbReference type="Gene3D" id="3.30.200.20">
    <property type="entry name" value="Phosphorylase Kinase, domain 1"/>
    <property type="match status" value="1"/>
</dbReference>
<keyword evidence="16" id="KW-0511">Multifunctional enzyme</keyword>
<evidence type="ECO:0000256" key="19">
    <source>
        <dbReference type="SAM" id="MobiDB-lite"/>
    </source>
</evidence>
<organism evidence="23 24">
    <name type="scientific">Elysia crispata</name>
    <name type="common">lettuce slug</name>
    <dbReference type="NCBI Taxonomy" id="231223"/>
    <lineage>
        <taxon>Eukaryota</taxon>
        <taxon>Metazoa</taxon>
        <taxon>Spiralia</taxon>
        <taxon>Lophotrochozoa</taxon>
        <taxon>Mollusca</taxon>
        <taxon>Gastropoda</taxon>
        <taxon>Heterobranchia</taxon>
        <taxon>Euthyneura</taxon>
        <taxon>Panpulmonata</taxon>
        <taxon>Sacoglossa</taxon>
        <taxon>Placobranchoidea</taxon>
        <taxon>Plakobranchidae</taxon>
        <taxon>Elysia</taxon>
    </lineage>
</organism>
<dbReference type="InterPro" id="IPR018391">
    <property type="entry name" value="PQQ_b-propeller_rpt"/>
</dbReference>
<keyword evidence="24" id="KW-1185">Reference proteome</keyword>
<dbReference type="InterPro" id="IPR008271">
    <property type="entry name" value="Ser/Thr_kinase_AS"/>
</dbReference>
<dbReference type="PANTHER" id="PTHR13954">
    <property type="entry name" value="IRE1-RELATED"/>
    <property type="match status" value="1"/>
</dbReference>
<feature type="compositionally biased region" description="Low complexity" evidence="19">
    <location>
        <begin position="999"/>
        <end position="1016"/>
    </location>
</feature>
<dbReference type="GO" id="GO:0080090">
    <property type="term" value="P:regulation of primary metabolic process"/>
    <property type="evidence" value="ECO:0007669"/>
    <property type="project" value="UniProtKB-ARBA"/>
</dbReference>
<keyword evidence="10" id="KW-0418">Kinase</keyword>
<keyword evidence="4" id="KW-0723">Serine/threonine-protein kinase</keyword>
<dbReference type="InterPro" id="IPR010513">
    <property type="entry name" value="KEN_dom"/>
</dbReference>
<dbReference type="SUPFAM" id="SSF50998">
    <property type="entry name" value="Quinoprotein alcohol dehydrogenase-like"/>
    <property type="match status" value="1"/>
</dbReference>
<feature type="transmembrane region" description="Helical" evidence="20">
    <location>
        <begin position="366"/>
        <end position="384"/>
    </location>
</feature>
<dbReference type="Proteomes" id="UP001283361">
    <property type="component" value="Unassembled WGS sequence"/>
</dbReference>
<dbReference type="InterPro" id="IPR038357">
    <property type="entry name" value="KEN_sf"/>
</dbReference>
<proteinExistence type="predicted"/>
<evidence type="ECO:0000256" key="20">
    <source>
        <dbReference type="SAM" id="Phobius"/>
    </source>
</evidence>
<dbReference type="Gene3D" id="1.20.1440.180">
    <property type="entry name" value="KEN domain"/>
    <property type="match status" value="1"/>
</dbReference>
<dbReference type="PROSITE" id="PS00108">
    <property type="entry name" value="PROTEIN_KINASE_ST"/>
    <property type="match status" value="1"/>
</dbReference>
<evidence type="ECO:0000256" key="16">
    <source>
        <dbReference type="ARBA" id="ARBA00023268"/>
    </source>
</evidence>
<gene>
    <name evidence="23" type="ORF">RRG08_051010</name>
</gene>
<evidence type="ECO:0000256" key="1">
    <source>
        <dbReference type="ARBA" id="ARBA00001946"/>
    </source>
</evidence>
<evidence type="ECO:0000313" key="24">
    <source>
        <dbReference type="Proteomes" id="UP001283361"/>
    </source>
</evidence>
<reference evidence="23" key="1">
    <citation type="journal article" date="2023" name="G3 (Bethesda)">
        <title>A reference genome for the long-term kleptoplast-retaining sea slug Elysia crispata morphotype clarki.</title>
        <authorList>
            <person name="Eastman K.E."/>
            <person name="Pendleton A.L."/>
            <person name="Shaikh M.A."/>
            <person name="Suttiyut T."/>
            <person name="Ogas R."/>
            <person name="Tomko P."/>
            <person name="Gavelis G."/>
            <person name="Widhalm J.R."/>
            <person name="Wisecaver J.H."/>
        </authorList>
    </citation>
    <scope>NUCLEOTIDE SEQUENCE</scope>
    <source>
        <strain evidence="23">ECLA1</strain>
    </source>
</reference>
<evidence type="ECO:0000256" key="7">
    <source>
        <dbReference type="ARBA" id="ARBA00022692"/>
    </source>
</evidence>
<evidence type="ECO:0000256" key="14">
    <source>
        <dbReference type="ARBA" id="ARBA00022989"/>
    </source>
</evidence>
<comment type="subcellular location">
    <subcellularLocation>
        <location evidence="2">Endoplasmic reticulum membrane</location>
        <topology evidence="2">Single-pass type I membrane protein</topology>
    </subcellularLocation>
</comment>
<dbReference type="AlphaFoldDB" id="A0AAE0YWV4"/>
<dbReference type="PANTHER" id="PTHR13954:SF6">
    <property type="entry name" value="NON-SPECIFIC SERINE_THREONINE PROTEIN KINASE"/>
    <property type="match status" value="1"/>
</dbReference>
<evidence type="ECO:0000259" key="22">
    <source>
        <dbReference type="PROSITE" id="PS51392"/>
    </source>
</evidence>
<keyword evidence="12" id="KW-0256">Endoplasmic reticulum</keyword>
<feature type="region of interest" description="Disordered" evidence="19">
    <location>
        <begin position="895"/>
        <end position="934"/>
    </location>
</feature>
<accession>A0AAE0YWV4</accession>
<feature type="compositionally biased region" description="Low complexity" evidence="19">
    <location>
        <begin position="900"/>
        <end position="916"/>
    </location>
</feature>
<evidence type="ECO:0000256" key="9">
    <source>
        <dbReference type="ARBA" id="ARBA00022741"/>
    </source>
</evidence>
<dbReference type="InterPro" id="IPR015943">
    <property type="entry name" value="WD40/YVTN_repeat-like_dom_sf"/>
</dbReference>
<dbReference type="PROSITE" id="PS51392">
    <property type="entry name" value="KEN"/>
    <property type="match status" value="1"/>
</dbReference>
<dbReference type="GO" id="GO:1990604">
    <property type="term" value="C:IRE1-TRAF2-ASK1 complex"/>
    <property type="evidence" value="ECO:0007669"/>
    <property type="project" value="TreeGrafter"/>
</dbReference>
<feature type="compositionally biased region" description="Basic and acidic residues" evidence="19">
    <location>
        <begin position="273"/>
        <end position="285"/>
    </location>
</feature>
<evidence type="ECO:0000256" key="6">
    <source>
        <dbReference type="ARBA" id="ARBA00022679"/>
    </source>
</evidence>
<dbReference type="CDD" id="cd13982">
    <property type="entry name" value="STKc_IRE1"/>
    <property type="match status" value="1"/>
</dbReference>
<dbReference type="CDD" id="cd09769">
    <property type="entry name" value="Luminal_IRE1"/>
    <property type="match status" value="1"/>
</dbReference>
<comment type="caution">
    <text evidence="23">The sequence shown here is derived from an EMBL/GenBank/DDBJ whole genome shotgun (WGS) entry which is preliminary data.</text>
</comment>
<dbReference type="GO" id="GO:0070059">
    <property type="term" value="P:intrinsic apoptotic signaling pathway in response to endoplasmic reticulum stress"/>
    <property type="evidence" value="ECO:0007669"/>
    <property type="project" value="TreeGrafter"/>
</dbReference>
<keyword evidence="6" id="KW-0808">Transferase</keyword>
<evidence type="ECO:0000256" key="11">
    <source>
        <dbReference type="ARBA" id="ARBA00022801"/>
    </source>
</evidence>
<dbReference type="FunFam" id="3.30.200.20:FF:000077">
    <property type="entry name" value="Putative Serine/threonine-protein kinase/endoribonuclease IRE1"/>
    <property type="match status" value="1"/>
</dbReference>
<keyword evidence="9" id="KW-0547">Nucleotide-binding</keyword>
<dbReference type="EC" id="2.7.11.1" evidence="3"/>
<name>A0AAE0YWV4_9GAST</name>
<dbReference type="GO" id="GO:0006397">
    <property type="term" value="P:mRNA processing"/>
    <property type="evidence" value="ECO:0007669"/>
    <property type="project" value="InterPro"/>
</dbReference>
<keyword evidence="7 20" id="KW-0812">Transmembrane</keyword>
<comment type="catalytic activity">
    <reaction evidence="17">
        <text>L-threonyl-[protein] + ATP = O-phospho-L-threonyl-[protein] + ADP + H(+)</text>
        <dbReference type="Rhea" id="RHEA:46608"/>
        <dbReference type="Rhea" id="RHEA-COMP:11060"/>
        <dbReference type="Rhea" id="RHEA-COMP:11605"/>
        <dbReference type="ChEBI" id="CHEBI:15378"/>
        <dbReference type="ChEBI" id="CHEBI:30013"/>
        <dbReference type="ChEBI" id="CHEBI:30616"/>
        <dbReference type="ChEBI" id="CHEBI:61977"/>
        <dbReference type="ChEBI" id="CHEBI:456216"/>
        <dbReference type="EC" id="2.7.11.1"/>
    </reaction>
</comment>
<dbReference type="GO" id="GO:0036498">
    <property type="term" value="P:IRE1-mediated unfolded protein response"/>
    <property type="evidence" value="ECO:0007669"/>
    <property type="project" value="TreeGrafter"/>
</dbReference>
<feature type="compositionally biased region" description="Basic and acidic residues" evidence="19">
    <location>
        <begin position="988"/>
        <end position="998"/>
    </location>
</feature>
<keyword evidence="13" id="KW-0067">ATP-binding</keyword>
<dbReference type="InterPro" id="IPR000719">
    <property type="entry name" value="Prot_kinase_dom"/>
</dbReference>
<evidence type="ECO:0000256" key="15">
    <source>
        <dbReference type="ARBA" id="ARBA00023136"/>
    </source>
</evidence>
<dbReference type="SUPFAM" id="SSF56112">
    <property type="entry name" value="Protein kinase-like (PK-like)"/>
    <property type="match status" value="1"/>
</dbReference>
<dbReference type="GO" id="GO:0005524">
    <property type="term" value="F:ATP binding"/>
    <property type="evidence" value="ECO:0007669"/>
    <property type="project" value="UniProtKB-KW"/>
</dbReference>
<dbReference type="GO" id="GO:0016787">
    <property type="term" value="F:hydrolase activity"/>
    <property type="evidence" value="ECO:0007669"/>
    <property type="project" value="UniProtKB-KW"/>
</dbReference>
<dbReference type="InterPro" id="IPR011047">
    <property type="entry name" value="Quinoprotein_ADH-like_sf"/>
</dbReference>
<evidence type="ECO:0000313" key="23">
    <source>
        <dbReference type="EMBL" id="KAK3758570.1"/>
    </source>
</evidence>
<dbReference type="EMBL" id="JAWDGP010005267">
    <property type="protein sequence ID" value="KAK3758570.1"/>
    <property type="molecule type" value="Genomic_DNA"/>
</dbReference>
<evidence type="ECO:0000256" key="10">
    <source>
        <dbReference type="ARBA" id="ARBA00022777"/>
    </source>
</evidence>
<feature type="region of interest" description="Disordered" evidence="19">
    <location>
        <begin position="968"/>
        <end position="1037"/>
    </location>
</feature>
<protein>
    <recommendedName>
        <fullName evidence="3">non-specific serine/threonine protein kinase</fullName>
        <ecNumber evidence="3">2.7.11.1</ecNumber>
    </recommendedName>
</protein>
<evidence type="ECO:0000256" key="12">
    <source>
        <dbReference type="ARBA" id="ARBA00022824"/>
    </source>
</evidence>
<sequence length="1085" mass="122120">MCIRSVYGTDPVLRVPVDFAAGPSFLPDPKDGSLYAISANQEPIKKLPFTIPELVTAAPCKSSEGIFYTGSKRDLWIAVDPLTGAKVQTLSSDGAQKVCPSSSENLMYIGRTEYSIMMFDGKTGVKSWNATYMDYSSHVAPDVNDYVLRHFVSSSTGTAVTFDSDTGDMLWSRDFDSPVVAMYQMHHEGLQRVPFASFAAETLDHLTGQLASTHWKNRFMNENLRQTFYPKLYVGESKHGAYALIALVDETIATLTGSATGPLQIEGPNMSNENKEENSGSEKVYTSREELIKATTIRRGGGVLMLGFHDMPQKSGSRISSAYQISDKSEDNVIQATGDTPGVVTNQKPVTGGLWIVSVIQEDLKFTVTVVLAIAILIAILYIFPKRAEHSMRILLEKQMEEQRQKQFAQASSQISSRSYQGDIKPGEGLSDGYFRVGKIEFNPKDVLGHGCEGTFVYGGRFDNRNVAVKRLLPECFSFADREVELLRESDQHPNVIRYFCMEADSQFRYIALELCAATVQDYIEQRYSPPVKLKAEEILYQAMAGINHLHSLDIVHRDVKPHNVLISLPNSKKEVRCMISDFGLCKKLAAGRYSFSRRSGAAGTEGWIAPEMLDQKERTTCAVDIFSMGCVFYYVLTEGRHPFGESLRRQANILNGEYNFKYLPGDEHYVARKLIERMITFEPDKRPRALVILEHPFFWSKEKQLAFFQDVSDRIEKEEETCEVVVKLENQGLPVVRFDWRKNITTELQEDLRKFRSYRGSSVRDLLRAMRNKKHHYRQLPDPVKQTLGSVPDEFVSYFTSRFPQLLLHVYSAMECCRHERIMHPYYAVDTAFLANTERIESDTIQVTNISSLDCDEDLSLQKPEKFDITQIQETAHTNLVSETQNPENYHILSHHQSDGISSPSSISQESLPLSTNNVKVSEAGPTDHTNQVQESAINSADLWPRGHMAGEVGLTPTSHLRPIVPKALQKLSPSPQRRRGASHISARMEDNSEDKISVCSGSPGSPSCVHGSPSKDQTNSPRTRQRRFQKKKTKDLVTDLPNRFKKLQKLRSNCISSEMDYLCKNSDKFDSSIQSLCHTRGSG</sequence>
<keyword evidence="15 20" id="KW-0472">Membrane</keyword>
<evidence type="ECO:0000256" key="5">
    <source>
        <dbReference type="ARBA" id="ARBA00022553"/>
    </source>
</evidence>
<comment type="cofactor">
    <cofactor evidence="1">
        <name>Mg(2+)</name>
        <dbReference type="ChEBI" id="CHEBI:18420"/>
    </cofactor>
</comment>
<comment type="catalytic activity">
    <reaction evidence="18">
        <text>L-seryl-[protein] + ATP = O-phospho-L-seryl-[protein] + ADP + H(+)</text>
        <dbReference type="Rhea" id="RHEA:17989"/>
        <dbReference type="Rhea" id="RHEA-COMP:9863"/>
        <dbReference type="Rhea" id="RHEA-COMP:11604"/>
        <dbReference type="ChEBI" id="CHEBI:15378"/>
        <dbReference type="ChEBI" id="CHEBI:29999"/>
        <dbReference type="ChEBI" id="CHEBI:30616"/>
        <dbReference type="ChEBI" id="CHEBI:83421"/>
        <dbReference type="ChEBI" id="CHEBI:456216"/>
        <dbReference type="EC" id="2.7.11.1"/>
    </reaction>
</comment>
<dbReference type="FunFam" id="1.20.1440.180:FF:000001">
    <property type="entry name" value="Serine/threonine-protein kinase/endoribonuclease IRE1"/>
    <property type="match status" value="1"/>
</dbReference>
<evidence type="ECO:0000256" key="8">
    <source>
        <dbReference type="ARBA" id="ARBA00022729"/>
    </source>
</evidence>
<dbReference type="SMART" id="SM00580">
    <property type="entry name" value="PUG"/>
    <property type="match status" value="1"/>
</dbReference>
<keyword evidence="14 20" id="KW-1133">Transmembrane helix</keyword>
<dbReference type="GO" id="GO:0051082">
    <property type="term" value="F:unfolded protein binding"/>
    <property type="evidence" value="ECO:0007669"/>
    <property type="project" value="TreeGrafter"/>
</dbReference>
<keyword evidence="11" id="KW-0378">Hydrolase</keyword>
<evidence type="ECO:0000256" key="2">
    <source>
        <dbReference type="ARBA" id="ARBA00004115"/>
    </source>
</evidence>
<feature type="compositionally biased region" description="Basic residues" evidence="19">
    <location>
        <begin position="1025"/>
        <end position="1035"/>
    </location>
</feature>
<dbReference type="InterPro" id="IPR011009">
    <property type="entry name" value="Kinase-like_dom_sf"/>
</dbReference>
<evidence type="ECO:0000259" key="21">
    <source>
        <dbReference type="PROSITE" id="PS50011"/>
    </source>
</evidence>
<dbReference type="GO" id="GO:0010468">
    <property type="term" value="P:regulation of gene expression"/>
    <property type="evidence" value="ECO:0007669"/>
    <property type="project" value="UniProtKB-ARBA"/>
</dbReference>
<dbReference type="Pfam" id="PF06479">
    <property type="entry name" value="Ribonuc_2-5A"/>
    <property type="match status" value="1"/>
</dbReference>
<keyword evidence="8" id="KW-0732">Signal</keyword>
<dbReference type="SMART" id="SM00564">
    <property type="entry name" value="PQQ"/>
    <property type="match status" value="3"/>
</dbReference>
<dbReference type="GO" id="GO:0004521">
    <property type="term" value="F:RNA endonuclease activity"/>
    <property type="evidence" value="ECO:0007669"/>
    <property type="project" value="InterPro"/>
</dbReference>
<dbReference type="SMART" id="SM00220">
    <property type="entry name" value="S_TKc"/>
    <property type="match status" value="1"/>
</dbReference>
<evidence type="ECO:0000256" key="3">
    <source>
        <dbReference type="ARBA" id="ARBA00012513"/>
    </source>
</evidence>
<evidence type="ECO:0000256" key="18">
    <source>
        <dbReference type="ARBA" id="ARBA00048679"/>
    </source>
</evidence>
<feature type="domain" description="KEN" evidence="22">
    <location>
        <begin position="702"/>
        <end position="830"/>
    </location>
</feature>
<evidence type="ECO:0000256" key="4">
    <source>
        <dbReference type="ARBA" id="ARBA00022527"/>
    </source>
</evidence>
<dbReference type="InterPro" id="IPR045133">
    <property type="entry name" value="IRE1/2-like"/>
</dbReference>
<evidence type="ECO:0000256" key="17">
    <source>
        <dbReference type="ARBA" id="ARBA00047899"/>
    </source>
</evidence>
<dbReference type="GO" id="GO:0004674">
    <property type="term" value="F:protein serine/threonine kinase activity"/>
    <property type="evidence" value="ECO:0007669"/>
    <property type="project" value="UniProtKB-KW"/>
</dbReference>
<dbReference type="Pfam" id="PF00069">
    <property type="entry name" value="Pkinase"/>
    <property type="match status" value="1"/>
</dbReference>